<organism evidence="2 3">
    <name type="scientific">Coprococcus comes ATCC 27758</name>
    <dbReference type="NCBI Taxonomy" id="470146"/>
    <lineage>
        <taxon>Bacteria</taxon>
        <taxon>Bacillati</taxon>
        <taxon>Bacillota</taxon>
        <taxon>Clostridia</taxon>
        <taxon>Lachnospirales</taxon>
        <taxon>Lachnospiraceae</taxon>
        <taxon>Coprococcus</taxon>
    </lineage>
</organism>
<gene>
    <name evidence="2" type="ORF">COPCOM_00096</name>
</gene>
<dbReference type="RefSeq" id="WP_008372203.1">
    <property type="nucleotide sequence ID" value="NZ_CP102277.1"/>
</dbReference>
<dbReference type="AlphaFoldDB" id="C0B4N6"/>
<dbReference type="InterPro" id="IPR052548">
    <property type="entry name" value="Type_VII_TA_antitoxin"/>
</dbReference>
<evidence type="ECO:0000313" key="3">
    <source>
        <dbReference type="Proteomes" id="UP000003793"/>
    </source>
</evidence>
<dbReference type="EMBL" id="ABVR01000026">
    <property type="protein sequence ID" value="EEG91611.1"/>
    <property type="molecule type" value="Genomic_DNA"/>
</dbReference>
<dbReference type="HOGENOM" id="CLU_130257_3_1_9"/>
<reference evidence="2 3" key="1">
    <citation type="submission" date="2009-02" db="EMBL/GenBank/DDBJ databases">
        <authorList>
            <person name="Fulton L."/>
            <person name="Clifton S."/>
            <person name="Fulton B."/>
            <person name="Xu J."/>
            <person name="Minx P."/>
            <person name="Pepin K.H."/>
            <person name="Johnson M."/>
            <person name="Bhonagiri V."/>
            <person name="Nash W.E."/>
            <person name="Mardis E.R."/>
            <person name="Wilson R.K."/>
        </authorList>
    </citation>
    <scope>NUCLEOTIDE SEQUENCE [LARGE SCALE GENOMIC DNA]</scope>
    <source>
        <strain evidence="2 3">ATCC 27758</strain>
    </source>
</reference>
<dbReference type="Pfam" id="PF01909">
    <property type="entry name" value="NTP_transf_2"/>
    <property type="match status" value="1"/>
</dbReference>
<comment type="caution">
    <text evidence="2">The sequence shown here is derived from an EMBL/GenBank/DDBJ whole genome shotgun (WGS) entry which is preliminary data.</text>
</comment>
<name>C0B4N6_9FIRM</name>
<dbReference type="Proteomes" id="UP000003793">
    <property type="component" value="Unassembled WGS sequence"/>
</dbReference>
<protein>
    <submittedName>
        <fullName evidence="2">Nucleotidyltransferase domain protein</fullName>
    </submittedName>
</protein>
<dbReference type="PANTHER" id="PTHR33933:SF1">
    <property type="entry name" value="PROTEIN ADENYLYLTRANSFERASE MNTA-RELATED"/>
    <property type="match status" value="1"/>
</dbReference>
<evidence type="ECO:0000259" key="1">
    <source>
        <dbReference type="Pfam" id="PF01909"/>
    </source>
</evidence>
<dbReference type="GeneID" id="92824609"/>
<dbReference type="CDD" id="cd05403">
    <property type="entry name" value="NT_KNTase_like"/>
    <property type="match status" value="1"/>
</dbReference>
<evidence type="ECO:0000313" key="2">
    <source>
        <dbReference type="EMBL" id="EEG91611.1"/>
    </source>
</evidence>
<proteinExistence type="predicted"/>
<dbReference type="SUPFAM" id="SSF81301">
    <property type="entry name" value="Nucleotidyltransferase"/>
    <property type="match status" value="1"/>
</dbReference>
<accession>C0B4N6</accession>
<sequence>MDNRIHDIVLKFSQQVKKLLGQKLDKVILYGSYARGDYNEHSDIDIMILTTLTDEEIKKTEPMLFDLAFDFQMDYGGDISVVVKNKDQFEYWLGALPFYNNVKKEGIVL</sequence>
<keyword evidence="2" id="KW-0808">Transferase</keyword>
<dbReference type="Gene3D" id="3.30.460.10">
    <property type="entry name" value="Beta Polymerase, domain 2"/>
    <property type="match status" value="1"/>
</dbReference>
<dbReference type="InterPro" id="IPR002934">
    <property type="entry name" value="Polymerase_NTP_transf_dom"/>
</dbReference>
<reference evidence="2 3" key="2">
    <citation type="submission" date="2009-03" db="EMBL/GenBank/DDBJ databases">
        <title>Draft genome sequence of Coprococcus comes (ATCC 27758).</title>
        <authorList>
            <person name="Sudarsanam P."/>
            <person name="Ley R."/>
            <person name="Guruge J."/>
            <person name="Turnbaugh P.J."/>
            <person name="Mahowald M."/>
            <person name="Liep D."/>
            <person name="Gordon J."/>
        </authorList>
    </citation>
    <scope>NUCLEOTIDE SEQUENCE [LARGE SCALE GENOMIC DNA]</scope>
    <source>
        <strain evidence="2 3">ATCC 27758</strain>
    </source>
</reference>
<dbReference type="InterPro" id="IPR043519">
    <property type="entry name" value="NT_sf"/>
</dbReference>
<dbReference type="PANTHER" id="PTHR33933">
    <property type="entry name" value="NUCLEOTIDYLTRANSFERASE"/>
    <property type="match status" value="1"/>
</dbReference>
<feature type="domain" description="Polymerase nucleotidyl transferase" evidence="1">
    <location>
        <begin position="11"/>
        <end position="61"/>
    </location>
</feature>
<dbReference type="GO" id="GO:0016779">
    <property type="term" value="F:nucleotidyltransferase activity"/>
    <property type="evidence" value="ECO:0007669"/>
    <property type="project" value="InterPro"/>
</dbReference>